<evidence type="ECO:0000313" key="16">
    <source>
        <dbReference type="EMBL" id="KRT93345.1"/>
    </source>
</evidence>
<comment type="caution">
    <text evidence="16">The sequence shown here is derived from an EMBL/GenBank/DDBJ whole genome shotgun (WGS) entry which is preliminary data.</text>
</comment>
<gene>
    <name evidence="17" type="primary">rsmB</name>
    <name evidence="16" type="ORF">AB447_218290</name>
    <name evidence="17" type="ORF">P8828_10760</name>
</gene>
<feature type="domain" description="SAM-dependent MTase RsmB/NOP-type" evidence="15">
    <location>
        <begin position="170"/>
        <end position="446"/>
    </location>
</feature>
<dbReference type="PROSITE" id="PS01153">
    <property type="entry name" value="NOL1_NOP2_SUN"/>
    <property type="match status" value="1"/>
</dbReference>
<evidence type="ECO:0000256" key="6">
    <source>
        <dbReference type="ARBA" id="ARBA00022552"/>
    </source>
</evidence>
<dbReference type="FunFam" id="3.40.50.150:FF:000257">
    <property type="entry name" value="16S rRNA methyltransferase"/>
    <property type="match status" value="1"/>
</dbReference>
<dbReference type="CDD" id="cd02440">
    <property type="entry name" value="AdoMet_MTases"/>
    <property type="match status" value="1"/>
</dbReference>
<dbReference type="SUPFAM" id="SSF48013">
    <property type="entry name" value="NusB-like"/>
    <property type="match status" value="1"/>
</dbReference>
<evidence type="ECO:0000256" key="13">
    <source>
        <dbReference type="ARBA" id="ARBA00047283"/>
    </source>
</evidence>
<dbReference type="Proteomes" id="UP000036168">
    <property type="component" value="Unassembled WGS sequence"/>
</dbReference>
<comment type="similarity">
    <text evidence="3 14">Belongs to the class I-like SAM-binding methyltransferase superfamily. RsmB/NOP family.</text>
</comment>
<evidence type="ECO:0000256" key="5">
    <source>
        <dbReference type="ARBA" id="ARBA00022490"/>
    </source>
</evidence>
<reference evidence="16" key="2">
    <citation type="submission" date="2015-10" db="EMBL/GenBank/DDBJ databases">
        <authorList>
            <person name="Gilbert D.G."/>
        </authorList>
    </citation>
    <scope>NUCLEOTIDE SEQUENCE</scope>
    <source>
        <strain evidence="16">GO-13</strain>
    </source>
</reference>
<evidence type="ECO:0000256" key="1">
    <source>
        <dbReference type="ARBA" id="ARBA00002724"/>
    </source>
</evidence>
<evidence type="ECO:0000259" key="15">
    <source>
        <dbReference type="PROSITE" id="PS51686"/>
    </source>
</evidence>
<evidence type="ECO:0000256" key="9">
    <source>
        <dbReference type="ARBA" id="ARBA00022691"/>
    </source>
</evidence>
<feature type="active site" description="Nucleophile" evidence="14">
    <location>
        <position position="382"/>
    </location>
</feature>
<dbReference type="Gene3D" id="1.10.940.10">
    <property type="entry name" value="NusB-like"/>
    <property type="match status" value="1"/>
</dbReference>
<evidence type="ECO:0000256" key="3">
    <source>
        <dbReference type="ARBA" id="ARBA00007494"/>
    </source>
</evidence>
<dbReference type="EMBL" id="JARRTL010000009">
    <property type="protein sequence ID" value="MEC0485312.1"/>
    <property type="molecule type" value="Genomic_DNA"/>
</dbReference>
<dbReference type="CDD" id="cd00620">
    <property type="entry name" value="Methyltransferase_Sun"/>
    <property type="match status" value="1"/>
</dbReference>
<accession>A0A0J6EK54</accession>
<dbReference type="EMBL" id="LECW02000021">
    <property type="protein sequence ID" value="KRT93345.1"/>
    <property type="molecule type" value="Genomic_DNA"/>
</dbReference>
<dbReference type="PRINTS" id="PR02008">
    <property type="entry name" value="RCMTFAMILY"/>
</dbReference>
<dbReference type="PATRIC" id="fig|1664069.3.peg.4335"/>
<feature type="binding site" evidence="14">
    <location>
        <position position="310"/>
    </location>
    <ligand>
        <name>S-adenosyl-L-methionine</name>
        <dbReference type="ChEBI" id="CHEBI:59789"/>
    </ligand>
</feature>
<organism evidence="16 18">
    <name type="scientific">Bacillus glycinifermentans</name>
    <dbReference type="NCBI Taxonomy" id="1664069"/>
    <lineage>
        <taxon>Bacteria</taxon>
        <taxon>Bacillati</taxon>
        <taxon>Bacillota</taxon>
        <taxon>Bacilli</taxon>
        <taxon>Bacillales</taxon>
        <taxon>Bacillaceae</taxon>
        <taxon>Bacillus</taxon>
    </lineage>
</organism>
<evidence type="ECO:0000256" key="10">
    <source>
        <dbReference type="ARBA" id="ARBA00022884"/>
    </source>
</evidence>
<evidence type="ECO:0000256" key="8">
    <source>
        <dbReference type="ARBA" id="ARBA00022679"/>
    </source>
</evidence>
<evidence type="ECO:0000256" key="14">
    <source>
        <dbReference type="PROSITE-ProRule" id="PRU01023"/>
    </source>
</evidence>
<evidence type="ECO:0000313" key="18">
    <source>
        <dbReference type="Proteomes" id="UP000036168"/>
    </source>
</evidence>
<dbReference type="PANTHER" id="PTHR22807">
    <property type="entry name" value="NOP2 YEAST -RELATED NOL1/NOP2/FMU SUN DOMAIN-CONTAINING"/>
    <property type="match status" value="1"/>
</dbReference>
<dbReference type="PANTHER" id="PTHR22807:SF53">
    <property type="entry name" value="RIBOSOMAL RNA SMALL SUBUNIT METHYLTRANSFERASE B-RELATED"/>
    <property type="match status" value="1"/>
</dbReference>
<evidence type="ECO:0000256" key="12">
    <source>
        <dbReference type="ARBA" id="ARBA00031088"/>
    </source>
</evidence>
<feature type="binding site" evidence="14">
    <location>
        <begin position="259"/>
        <end position="265"/>
    </location>
    <ligand>
        <name>S-adenosyl-L-methionine</name>
        <dbReference type="ChEBI" id="CHEBI:59789"/>
    </ligand>
</feature>
<dbReference type="GO" id="GO:0005737">
    <property type="term" value="C:cytoplasm"/>
    <property type="evidence" value="ECO:0007669"/>
    <property type="project" value="UniProtKB-SubCell"/>
</dbReference>
<keyword evidence="9 14" id="KW-0949">S-adenosyl-L-methionine</keyword>
<keyword evidence="7 14" id="KW-0489">Methyltransferase</keyword>
<comment type="subcellular location">
    <subcellularLocation>
        <location evidence="2">Cytoplasm</location>
    </subcellularLocation>
</comment>
<dbReference type="OrthoDB" id="9810297at2"/>
<dbReference type="InterPro" id="IPR004573">
    <property type="entry name" value="rRNA_ssu_MeTfrase_B"/>
</dbReference>
<dbReference type="Pfam" id="PF22458">
    <property type="entry name" value="RsmF-B_ferredox"/>
    <property type="match status" value="1"/>
</dbReference>
<keyword evidence="10 14" id="KW-0694">RNA-binding</keyword>
<keyword evidence="5" id="KW-0963">Cytoplasm</keyword>
<proteinExistence type="inferred from homology"/>
<dbReference type="InterPro" id="IPR006027">
    <property type="entry name" value="NusB_RsmB_TIM44"/>
</dbReference>
<comment type="function">
    <text evidence="1">Specifically methylates the cytosine at position 967 (m5C967) of 16S rRNA.</text>
</comment>
<dbReference type="Proteomes" id="UP001341297">
    <property type="component" value="Unassembled WGS sequence"/>
</dbReference>
<evidence type="ECO:0000256" key="7">
    <source>
        <dbReference type="ARBA" id="ARBA00022603"/>
    </source>
</evidence>
<dbReference type="GO" id="GO:0006355">
    <property type="term" value="P:regulation of DNA-templated transcription"/>
    <property type="evidence" value="ECO:0007669"/>
    <property type="project" value="InterPro"/>
</dbReference>
<evidence type="ECO:0000256" key="4">
    <source>
        <dbReference type="ARBA" id="ARBA00012140"/>
    </source>
</evidence>
<evidence type="ECO:0000313" key="17">
    <source>
        <dbReference type="EMBL" id="MEC0485312.1"/>
    </source>
</evidence>
<dbReference type="InterPro" id="IPR023267">
    <property type="entry name" value="RCMT"/>
</dbReference>
<evidence type="ECO:0000256" key="2">
    <source>
        <dbReference type="ARBA" id="ARBA00004496"/>
    </source>
</evidence>
<dbReference type="InterPro" id="IPR048019">
    <property type="entry name" value="RsmB-like_N"/>
</dbReference>
<feature type="binding site" evidence="14">
    <location>
        <position position="283"/>
    </location>
    <ligand>
        <name>S-adenosyl-L-methionine</name>
        <dbReference type="ChEBI" id="CHEBI:59789"/>
    </ligand>
</feature>
<dbReference type="NCBIfam" id="NF011494">
    <property type="entry name" value="PRK14902.1"/>
    <property type="match status" value="1"/>
</dbReference>
<reference evidence="17 19" key="3">
    <citation type="submission" date="2023-03" db="EMBL/GenBank/DDBJ databases">
        <title>Agriculturally important microbes genome sequencing.</title>
        <authorList>
            <person name="Dunlap C."/>
        </authorList>
    </citation>
    <scope>NUCLEOTIDE SEQUENCE [LARGE SCALE GENOMIC DNA]</scope>
    <source>
        <strain evidence="17 19">CBP-3203</strain>
    </source>
</reference>
<dbReference type="STRING" id="1664069.BGLY_1791"/>
<reference evidence="16 18" key="1">
    <citation type="journal article" date="2015" name="Int. J. Syst. Evol. Microbiol.">
        <title>Bacillus glycinifermentans sp. nov., isolated from fermented soybean paste.</title>
        <authorList>
            <person name="Kim S.J."/>
            <person name="Dunlap C.A."/>
            <person name="Kwon S.W."/>
            <person name="Rooney A.P."/>
        </authorList>
    </citation>
    <scope>NUCLEOTIDE SEQUENCE [LARGE SCALE GENOMIC DNA]</scope>
    <source>
        <strain evidence="16 18">GO-13</strain>
    </source>
</reference>
<dbReference type="InterPro" id="IPR054728">
    <property type="entry name" value="RsmB-like_ferredoxin"/>
</dbReference>
<dbReference type="GO" id="GO:0003723">
    <property type="term" value="F:RNA binding"/>
    <property type="evidence" value="ECO:0007669"/>
    <property type="project" value="UniProtKB-UniRule"/>
</dbReference>
<evidence type="ECO:0000313" key="19">
    <source>
        <dbReference type="Proteomes" id="UP001341297"/>
    </source>
</evidence>
<dbReference type="Pfam" id="PF01189">
    <property type="entry name" value="Methyltr_RsmB-F"/>
    <property type="match status" value="1"/>
</dbReference>
<keyword evidence="8 14" id="KW-0808">Transferase</keyword>
<dbReference type="SUPFAM" id="SSF53335">
    <property type="entry name" value="S-adenosyl-L-methionine-dependent methyltransferases"/>
    <property type="match status" value="1"/>
</dbReference>
<dbReference type="InterPro" id="IPR049560">
    <property type="entry name" value="MeTrfase_RsmB-F_NOP2_cat"/>
</dbReference>
<dbReference type="NCBIfam" id="TIGR00563">
    <property type="entry name" value="rsmB"/>
    <property type="match status" value="1"/>
</dbReference>
<dbReference type="RefSeq" id="WP_048354644.1">
    <property type="nucleotide sequence ID" value="NZ_CP023481.1"/>
</dbReference>
<dbReference type="Gene3D" id="3.40.50.150">
    <property type="entry name" value="Vaccinia Virus protein VP39"/>
    <property type="match status" value="1"/>
</dbReference>
<comment type="catalytic activity">
    <reaction evidence="13">
        <text>cytidine(967) in 16S rRNA + S-adenosyl-L-methionine = 5-methylcytidine(967) in 16S rRNA + S-adenosyl-L-homocysteine + H(+)</text>
        <dbReference type="Rhea" id="RHEA:42748"/>
        <dbReference type="Rhea" id="RHEA-COMP:10219"/>
        <dbReference type="Rhea" id="RHEA-COMP:10220"/>
        <dbReference type="ChEBI" id="CHEBI:15378"/>
        <dbReference type="ChEBI" id="CHEBI:57856"/>
        <dbReference type="ChEBI" id="CHEBI:59789"/>
        <dbReference type="ChEBI" id="CHEBI:74483"/>
        <dbReference type="ChEBI" id="CHEBI:82748"/>
        <dbReference type="EC" id="2.1.1.176"/>
    </reaction>
</comment>
<dbReference type="FunFam" id="3.30.70.1170:FF:000003">
    <property type="entry name" value="16S rRNA (Cytosine(967)-C(5))-methyltransferase RsmB"/>
    <property type="match status" value="1"/>
</dbReference>
<name>A0A0J6EK54_9BACI</name>
<dbReference type="AlphaFoldDB" id="A0A0J6EK54"/>
<dbReference type="InterPro" id="IPR001678">
    <property type="entry name" value="MeTrfase_RsmB-F_NOP2_dom"/>
</dbReference>
<accession>A0A0J6EKE9</accession>
<dbReference type="InterPro" id="IPR029063">
    <property type="entry name" value="SAM-dependent_MTases_sf"/>
</dbReference>
<dbReference type="FunFam" id="1.10.940.10:FF:000006">
    <property type="entry name" value="16S rRNA (Cytosine(967)-C(5))-methyltransferase RsmB"/>
    <property type="match status" value="1"/>
</dbReference>
<keyword evidence="6" id="KW-0698">rRNA processing</keyword>
<keyword evidence="19" id="KW-1185">Reference proteome</keyword>
<feature type="binding site" evidence="14">
    <location>
        <position position="329"/>
    </location>
    <ligand>
        <name>S-adenosyl-L-methionine</name>
        <dbReference type="ChEBI" id="CHEBI:59789"/>
    </ligand>
</feature>
<dbReference type="Gene3D" id="3.30.70.1170">
    <property type="entry name" value="Sun protein, domain 3"/>
    <property type="match status" value="1"/>
</dbReference>
<protein>
    <recommendedName>
        <fullName evidence="4">16S rRNA (cytosine(967)-C(5))-methyltransferase</fullName>
        <ecNumber evidence="4">2.1.1.176</ecNumber>
    </recommendedName>
    <alternativeName>
        <fullName evidence="11">16S rRNA m5C967 methyltransferase</fullName>
    </alternativeName>
    <alternativeName>
        <fullName evidence="12">rRNA (cytosine-C(5)-)-methyltransferase RsmB</fullName>
    </alternativeName>
</protein>
<dbReference type="PROSITE" id="PS51686">
    <property type="entry name" value="SAM_MT_RSMB_NOP"/>
    <property type="match status" value="1"/>
</dbReference>
<dbReference type="GO" id="GO:0008649">
    <property type="term" value="F:rRNA methyltransferase activity"/>
    <property type="evidence" value="ECO:0007669"/>
    <property type="project" value="InterPro"/>
</dbReference>
<dbReference type="InterPro" id="IPR018314">
    <property type="entry name" value="RsmB/NOL1/NOP2-like_CS"/>
</dbReference>
<dbReference type="InterPro" id="IPR035926">
    <property type="entry name" value="NusB-like_sf"/>
</dbReference>
<dbReference type="Pfam" id="PF01029">
    <property type="entry name" value="NusB"/>
    <property type="match status" value="1"/>
</dbReference>
<evidence type="ECO:0000256" key="11">
    <source>
        <dbReference type="ARBA" id="ARBA00030399"/>
    </source>
</evidence>
<dbReference type="EC" id="2.1.1.176" evidence="4"/>
<sequence>MKKSNVREVALDTLIKLDQNQAYSNLLLQSVMKTNDLNDKDRGLLTELVYGTLQNKLALDYMLKPFIKKPEKVKPWVIHLLRLSLYQMEYLEKIPDRAALFEAVEIAKKRGHKGISSFVNGVLRSVQREGVPSFAEIGDPVKRLATETSHPEWLVKEWAEAYGFEAAERICRIHMIPPKQTIRVNRLKNDRDTMLKHLSEAGIEAEKGDLSPDALKLSKGTIASTPFFKEGDVTIQDESSMLVARALGPKPGETVLDACAAPGGKSTHIGELLENTGKVVSLDLHKHKVKLIRETAGRLGLSNIETAAMDARKAAEVFQPEQFDRILVDAPCSGFGVIRRKPDLKYSKTPEDSARLSGIQLAILNEIAPLLKKGGTLVYSTCTIDRTENEQVMHAFLEEHDEFELDPTLKDRLPEKAAPYVKDGSIQILPHYFGTDGFFICSMRKRDHND</sequence>